<dbReference type="CDD" id="cd16148">
    <property type="entry name" value="sulfatase_like"/>
    <property type="match status" value="1"/>
</dbReference>
<proteinExistence type="predicted"/>
<gene>
    <name evidence="2" type="ORF">U27_06464</name>
</gene>
<dbReference type="SUPFAM" id="SSF53649">
    <property type="entry name" value="Alkaline phosphatase-like"/>
    <property type="match status" value="1"/>
</dbReference>
<keyword evidence="3" id="KW-1185">Reference proteome</keyword>
<reference evidence="2" key="1">
    <citation type="journal article" date="2015" name="PeerJ">
        <title>First genomic representation of candidate bacterial phylum KSB3 points to enhanced environmental sensing as a trigger of wastewater bulking.</title>
        <authorList>
            <person name="Sekiguchi Y."/>
            <person name="Ohashi A."/>
            <person name="Parks D.H."/>
            <person name="Yamauchi T."/>
            <person name="Tyson G.W."/>
            <person name="Hugenholtz P."/>
        </authorList>
    </citation>
    <scope>NUCLEOTIDE SEQUENCE [LARGE SCALE GENOMIC DNA]</scope>
</reference>
<organism evidence="2">
    <name type="scientific">Vecturithrix granuli</name>
    <dbReference type="NCBI Taxonomy" id="1499967"/>
    <lineage>
        <taxon>Bacteria</taxon>
        <taxon>Candidatus Moduliflexota</taxon>
        <taxon>Candidatus Vecturitrichia</taxon>
        <taxon>Candidatus Vecturitrichales</taxon>
        <taxon>Candidatus Vecturitrichaceae</taxon>
        <taxon>Candidatus Vecturithrix</taxon>
    </lineage>
</organism>
<sequence length="733" mass="85169">MKNLANFFTKKKNYCLLTLLISCLSFFGCLKDQHPALSREKNLLQEFRLQFQEETQLIDFNQHKHIARYLLNGWGRTENDVGWATSKISSVVFFRYDTSSDLELELVCQAAPVTEGQSQVMEVFLNNNAAGTLILNSDNLQSYSLFLPAKLLRSGQNILTFHFTYIILVEQTERAARFQNIVFKQSKTLRPLDAAKMLQHSNTEFNMLVPLPHRFLLDLQYQNVQGVTTSIEFVNEAQKTVKQITLSPRKTSYNKTIILQDETVYKMRFITTGDPDSYIIWEQIRIYLPQEQTEALSPFQEQQGFTRLEKPDILVYVVDTLRADHLSCYGYARKTSPHLDQFAQEHALFRNAYAPASWTRASGASLVTGLLPKHHKTMLRDERLPRDLVTLAEILQENGYYTAAFSTNPNISQVFGFKQGFQKFVRFSRKDGDMSSRSDNVNRKVFEFLETFLMKQERPPLFLLIWTIDPHAPYTPPQQVQTLFDIEQYNPVKTEGLSECMQQEEEGLTDSQREYIKTRYDQEIFFNDRSFGELVLKMKEFNIYDDAIILFTADHGEEFFEHGGIGHGHTLYNEQIKIPFVIKSPHIPPAEYDQRVQLIDFYPTILEILGINAPYPLDGISLLSPPLPDRILYFEEERDDNKLQAILDSEKKVIFNEMVSRPLSHQDIPVFELFANHDAFDQHCLSFTGFMDEYLKQRLLSYKYSKSSFEIRHAKVDISPELDQRLKELGYVK</sequence>
<dbReference type="Gene3D" id="2.60.120.260">
    <property type="entry name" value="Galactose-binding domain-like"/>
    <property type="match status" value="1"/>
</dbReference>
<dbReference type="PANTHER" id="PTHR43751:SF3">
    <property type="entry name" value="SULFATASE N-TERMINAL DOMAIN-CONTAINING PROTEIN"/>
    <property type="match status" value="1"/>
</dbReference>
<evidence type="ECO:0000313" key="2">
    <source>
        <dbReference type="EMBL" id="GAK59479.1"/>
    </source>
</evidence>
<dbReference type="HOGENOM" id="CLU_377981_0_0_0"/>
<dbReference type="Gene3D" id="3.40.720.10">
    <property type="entry name" value="Alkaline Phosphatase, subunit A"/>
    <property type="match status" value="1"/>
</dbReference>
<dbReference type="InterPro" id="IPR017850">
    <property type="entry name" value="Alkaline_phosphatase_core_sf"/>
</dbReference>
<evidence type="ECO:0000313" key="3">
    <source>
        <dbReference type="Proteomes" id="UP000030661"/>
    </source>
</evidence>
<dbReference type="InterPro" id="IPR052701">
    <property type="entry name" value="GAG_Ulvan_Degrading_Sulfatases"/>
</dbReference>
<evidence type="ECO:0000259" key="1">
    <source>
        <dbReference type="Pfam" id="PF00884"/>
    </source>
</evidence>
<protein>
    <recommendedName>
        <fullName evidence="1">Sulfatase N-terminal domain-containing protein</fullName>
    </recommendedName>
</protein>
<dbReference type="AlphaFoldDB" id="A0A081C4H4"/>
<accession>A0A081C4H4</accession>
<dbReference type="EMBL" id="DF820470">
    <property type="protein sequence ID" value="GAK59479.1"/>
    <property type="molecule type" value="Genomic_DNA"/>
</dbReference>
<dbReference type="STRING" id="1499967.U27_06464"/>
<dbReference type="Proteomes" id="UP000030661">
    <property type="component" value="Unassembled WGS sequence"/>
</dbReference>
<dbReference type="PROSITE" id="PS51257">
    <property type="entry name" value="PROKAR_LIPOPROTEIN"/>
    <property type="match status" value="1"/>
</dbReference>
<dbReference type="PANTHER" id="PTHR43751">
    <property type="entry name" value="SULFATASE"/>
    <property type="match status" value="1"/>
</dbReference>
<feature type="domain" description="Sulfatase N-terminal" evidence="1">
    <location>
        <begin position="311"/>
        <end position="611"/>
    </location>
</feature>
<dbReference type="eggNOG" id="COG3119">
    <property type="taxonomic scope" value="Bacteria"/>
</dbReference>
<dbReference type="InterPro" id="IPR000917">
    <property type="entry name" value="Sulfatase_N"/>
</dbReference>
<dbReference type="Pfam" id="PF00884">
    <property type="entry name" value="Sulfatase"/>
    <property type="match status" value="1"/>
</dbReference>
<name>A0A081C4H4_VECG1</name>